<keyword evidence="4 7" id="KW-1133">Transmembrane helix</keyword>
<evidence type="ECO:0000313" key="10">
    <source>
        <dbReference type="Proteomes" id="UP000198825"/>
    </source>
</evidence>
<keyword evidence="3" id="KW-0201">Cytochrome c-type biogenesis</keyword>
<dbReference type="Pfam" id="PF05140">
    <property type="entry name" value="ResB"/>
    <property type="match status" value="1"/>
</dbReference>
<dbReference type="OrthoDB" id="3949537at2"/>
<feature type="transmembrane region" description="Helical" evidence="7">
    <location>
        <begin position="468"/>
        <end position="488"/>
    </location>
</feature>
<keyword evidence="5 7" id="KW-0472">Membrane</keyword>
<evidence type="ECO:0000256" key="5">
    <source>
        <dbReference type="ARBA" id="ARBA00023136"/>
    </source>
</evidence>
<evidence type="ECO:0000313" key="9">
    <source>
        <dbReference type="EMBL" id="SDV04820.1"/>
    </source>
</evidence>
<name>A0A1H2NHG3_9ACTN</name>
<dbReference type="GO" id="GO:0016020">
    <property type="term" value="C:membrane"/>
    <property type="evidence" value="ECO:0007669"/>
    <property type="project" value="UniProtKB-SubCell"/>
</dbReference>
<evidence type="ECO:0000256" key="2">
    <source>
        <dbReference type="ARBA" id="ARBA00022692"/>
    </source>
</evidence>
<feature type="compositionally biased region" description="Basic and acidic residues" evidence="6">
    <location>
        <begin position="13"/>
        <end position="24"/>
    </location>
</feature>
<dbReference type="AlphaFoldDB" id="A0A1H2NHG3"/>
<feature type="transmembrane region" description="Helical" evidence="7">
    <location>
        <begin position="38"/>
        <end position="61"/>
    </location>
</feature>
<evidence type="ECO:0000256" key="3">
    <source>
        <dbReference type="ARBA" id="ARBA00022748"/>
    </source>
</evidence>
<evidence type="ECO:0000256" key="4">
    <source>
        <dbReference type="ARBA" id="ARBA00022989"/>
    </source>
</evidence>
<reference evidence="10" key="1">
    <citation type="submission" date="2016-10" db="EMBL/GenBank/DDBJ databases">
        <authorList>
            <person name="Varghese N."/>
            <person name="Submissions S."/>
        </authorList>
    </citation>
    <scope>NUCLEOTIDE SEQUENCE [LARGE SCALE GENOMIC DNA]</scope>
    <source>
        <strain evidence="10">DSM 21743</strain>
    </source>
</reference>
<evidence type="ECO:0000259" key="8">
    <source>
        <dbReference type="Pfam" id="PF05140"/>
    </source>
</evidence>
<evidence type="ECO:0000256" key="6">
    <source>
        <dbReference type="SAM" id="MobiDB-lite"/>
    </source>
</evidence>
<proteinExistence type="predicted"/>
<dbReference type="PANTHER" id="PTHR31566">
    <property type="entry name" value="CYTOCHROME C BIOGENESIS PROTEIN CCS1, CHLOROPLASTIC"/>
    <property type="match status" value="1"/>
</dbReference>
<protein>
    <submittedName>
        <fullName evidence="9">Cytochrome c biogenesis protein</fullName>
    </submittedName>
</protein>
<dbReference type="Proteomes" id="UP000198825">
    <property type="component" value="Chromosome I"/>
</dbReference>
<gene>
    <name evidence="9" type="ORF">SAMN04488544_4047</name>
</gene>
<feature type="domain" description="ResB-like" evidence="8">
    <location>
        <begin position="46"/>
        <end position="541"/>
    </location>
</feature>
<dbReference type="STRING" id="546874.SAMN04488544_4047"/>
<feature type="transmembrane region" description="Helical" evidence="7">
    <location>
        <begin position="199"/>
        <end position="220"/>
    </location>
</feature>
<dbReference type="PANTHER" id="PTHR31566:SF0">
    <property type="entry name" value="CYTOCHROME C BIOGENESIS PROTEIN CCS1, CHLOROPLASTIC"/>
    <property type="match status" value="1"/>
</dbReference>
<comment type="subcellular location">
    <subcellularLocation>
        <location evidence="1">Membrane</location>
        <topology evidence="1">Multi-pass membrane protein</topology>
    </subcellularLocation>
</comment>
<organism evidence="9 10">
    <name type="scientific">Microlunatus sagamiharensis</name>
    <dbReference type="NCBI Taxonomy" id="546874"/>
    <lineage>
        <taxon>Bacteria</taxon>
        <taxon>Bacillati</taxon>
        <taxon>Actinomycetota</taxon>
        <taxon>Actinomycetes</taxon>
        <taxon>Propionibacteriales</taxon>
        <taxon>Propionibacteriaceae</taxon>
        <taxon>Microlunatus</taxon>
    </lineage>
</organism>
<keyword evidence="10" id="KW-1185">Reference proteome</keyword>
<accession>A0A1H2NHG3</accession>
<sequence length="571" mass="60687">MTDTQTRPAGHADNPEEPRPERAGPDLPRLGLRGTLRFLWAQLTSMRTALVLLFALAVAAIPGSLIPQRHISPIRVDDFIAQHPTLGPLYDKVGLFSVYSSPWFSAVYLLLFVSLVGCIVPRVGVYFRALRAEPPRTPRNLRRLPAYATAEVSAAEAGDVLERAVTELRRQRYRVRVVEGPGGASVAAERGYLREAGNLVFHVSLLLLLLGVGVGALWGYRGSSVVVVGQGFSNSVTQYDDLTAGGWFKASSLEPFNVVVKDFQVAFETGPVQTGAARLFRADVAVTDKPGDPVRSEVLEVNHPLHVDGSTVHLIGHGYAPVVTVKDGKGDVAFSGPVVFLPQDGNFTSAGVVKVPDARPERLAFQGFFLPSAVVDAQGPRSVFPDAYDPQMFLNVWSGPPAVETGKPENVYSLDTAGLTQLRNEKGDIVRLRLSPGQGTDLPDGMGSITFDGWNRWVKLQVGDTPGAPVALAAVGFAVAGLCLSLFVRPRRVWVRVSGGTITAAGAGPDGGPEDATGTEGPEDDGPRVIEVGGLDRADARGGLTDDVDDLAATLAGAPEVKAREKSGARS</sequence>
<feature type="region of interest" description="Disordered" evidence="6">
    <location>
        <begin position="502"/>
        <end position="530"/>
    </location>
</feature>
<feature type="transmembrane region" description="Helical" evidence="7">
    <location>
        <begin position="103"/>
        <end position="127"/>
    </location>
</feature>
<dbReference type="InterPro" id="IPR007816">
    <property type="entry name" value="ResB-like_domain"/>
</dbReference>
<keyword evidence="2 7" id="KW-0812">Transmembrane</keyword>
<feature type="region of interest" description="Disordered" evidence="6">
    <location>
        <begin position="1"/>
        <end position="28"/>
    </location>
</feature>
<dbReference type="GO" id="GO:0017004">
    <property type="term" value="P:cytochrome complex assembly"/>
    <property type="evidence" value="ECO:0007669"/>
    <property type="project" value="UniProtKB-KW"/>
</dbReference>
<dbReference type="InterPro" id="IPR023494">
    <property type="entry name" value="Cyt_c_bgen_Ccs1/CcsB/ResB"/>
</dbReference>
<evidence type="ECO:0000256" key="1">
    <source>
        <dbReference type="ARBA" id="ARBA00004141"/>
    </source>
</evidence>
<evidence type="ECO:0000256" key="7">
    <source>
        <dbReference type="SAM" id="Phobius"/>
    </source>
</evidence>
<dbReference type="EMBL" id="LT629799">
    <property type="protein sequence ID" value="SDV04820.1"/>
    <property type="molecule type" value="Genomic_DNA"/>
</dbReference>